<gene>
    <name evidence="3" type="ORF">HPLM_LOCUS14111</name>
</gene>
<dbReference type="WBParaSite" id="HPLM_0001411901-mRNA-1">
    <property type="protein sequence ID" value="HPLM_0001411901-mRNA-1"/>
    <property type="gene ID" value="HPLM_0001411901"/>
</dbReference>
<dbReference type="PANTHER" id="PTHR10492">
    <property type="match status" value="1"/>
</dbReference>
<dbReference type="Proteomes" id="UP000268014">
    <property type="component" value="Unassembled WGS sequence"/>
</dbReference>
<dbReference type="InterPro" id="IPR010285">
    <property type="entry name" value="DNA_helicase_pif1-like_DEAD"/>
</dbReference>
<dbReference type="Gene3D" id="3.40.50.300">
    <property type="entry name" value="P-loop containing nucleotide triphosphate hydrolases"/>
    <property type="match status" value="1"/>
</dbReference>
<organism evidence="5">
    <name type="scientific">Haemonchus placei</name>
    <name type="common">Barber's pole worm</name>
    <dbReference type="NCBI Taxonomy" id="6290"/>
    <lineage>
        <taxon>Eukaryota</taxon>
        <taxon>Metazoa</taxon>
        <taxon>Ecdysozoa</taxon>
        <taxon>Nematoda</taxon>
        <taxon>Chromadorea</taxon>
        <taxon>Rhabditida</taxon>
        <taxon>Rhabditina</taxon>
        <taxon>Rhabditomorpha</taxon>
        <taxon>Strongyloidea</taxon>
        <taxon>Trichostrongylidae</taxon>
        <taxon>Haemonchus</taxon>
    </lineage>
</organism>
<dbReference type="GO" id="GO:0006310">
    <property type="term" value="P:DNA recombination"/>
    <property type="evidence" value="ECO:0007669"/>
    <property type="project" value="UniProtKB-KW"/>
</dbReference>
<keyword evidence="1" id="KW-0234">DNA repair</keyword>
<dbReference type="EC" id="5.6.2.3" evidence="1"/>
<comment type="cofactor">
    <cofactor evidence="1">
        <name>Mg(2+)</name>
        <dbReference type="ChEBI" id="CHEBI:18420"/>
    </cofactor>
</comment>
<dbReference type="GO" id="GO:0043139">
    <property type="term" value="F:5'-3' DNA helicase activity"/>
    <property type="evidence" value="ECO:0007669"/>
    <property type="project" value="UniProtKB-EC"/>
</dbReference>
<dbReference type="STRING" id="6290.A0A0N4WRJ9"/>
<evidence type="ECO:0000259" key="2">
    <source>
        <dbReference type="Pfam" id="PF05970"/>
    </source>
</evidence>
<protein>
    <recommendedName>
        <fullName evidence="1">ATP-dependent DNA helicase</fullName>
        <ecNumber evidence="1">5.6.2.3</ecNumber>
    </recommendedName>
</protein>
<name>A0A0N4WRJ9_HAEPC</name>
<keyword evidence="1" id="KW-0378">Hydrolase</keyword>
<dbReference type="GO" id="GO:0016787">
    <property type="term" value="F:hydrolase activity"/>
    <property type="evidence" value="ECO:0007669"/>
    <property type="project" value="UniProtKB-KW"/>
</dbReference>
<dbReference type="Pfam" id="PF05970">
    <property type="entry name" value="PIF1"/>
    <property type="match status" value="1"/>
</dbReference>
<dbReference type="GO" id="GO:0006281">
    <property type="term" value="P:DNA repair"/>
    <property type="evidence" value="ECO:0007669"/>
    <property type="project" value="UniProtKB-KW"/>
</dbReference>
<comment type="similarity">
    <text evidence="1">Belongs to the helicase family.</text>
</comment>
<evidence type="ECO:0000313" key="5">
    <source>
        <dbReference type="WBParaSite" id="HPLM_0001411901-mRNA-1"/>
    </source>
</evidence>
<accession>A0A0N4WRJ9</accession>
<keyword evidence="1" id="KW-0347">Helicase</keyword>
<keyword evidence="1" id="KW-0233">DNA recombination</keyword>
<evidence type="ECO:0000256" key="1">
    <source>
        <dbReference type="RuleBase" id="RU363044"/>
    </source>
</evidence>
<dbReference type="InterPro" id="IPR027417">
    <property type="entry name" value="P-loop_NTPase"/>
</dbReference>
<dbReference type="OMA" id="RRICGND"/>
<dbReference type="GO" id="GO:0005524">
    <property type="term" value="F:ATP binding"/>
    <property type="evidence" value="ECO:0007669"/>
    <property type="project" value="UniProtKB-KW"/>
</dbReference>
<feature type="domain" description="DNA helicase Pif1-like DEAD-box helicase" evidence="2">
    <location>
        <begin position="2"/>
        <end position="72"/>
    </location>
</feature>
<keyword evidence="1" id="KW-0067">ATP-binding</keyword>
<keyword evidence="1" id="KW-0547">Nucleotide-binding</keyword>
<keyword evidence="1" id="KW-0227">DNA damage</keyword>
<dbReference type="EMBL" id="UZAF01018453">
    <property type="protein sequence ID" value="VDO51881.1"/>
    <property type="molecule type" value="Genomic_DNA"/>
</dbReference>
<dbReference type="PANTHER" id="PTHR10492:SF57">
    <property type="entry name" value="ATP-DEPENDENT DNA HELICASE"/>
    <property type="match status" value="1"/>
</dbReference>
<comment type="catalytic activity">
    <reaction evidence="1">
        <text>ATP + H2O = ADP + phosphate + H(+)</text>
        <dbReference type="Rhea" id="RHEA:13065"/>
        <dbReference type="ChEBI" id="CHEBI:15377"/>
        <dbReference type="ChEBI" id="CHEBI:15378"/>
        <dbReference type="ChEBI" id="CHEBI:30616"/>
        <dbReference type="ChEBI" id="CHEBI:43474"/>
        <dbReference type="ChEBI" id="CHEBI:456216"/>
        <dbReference type="EC" id="5.6.2.3"/>
    </reaction>
</comment>
<evidence type="ECO:0000313" key="3">
    <source>
        <dbReference type="EMBL" id="VDO51881.1"/>
    </source>
</evidence>
<dbReference type="OrthoDB" id="5854156at2759"/>
<reference evidence="5" key="1">
    <citation type="submission" date="2017-02" db="UniProtKB">
        <authorList>
            <consortium name="WormBaseParasite"/>
        </authorList>
    </citation>
    <scope>IDENTIFICATION</scope>
</reference>
<dbReference type="AlphaFoldDB" id="A0A0N4WRJ9"/>
<sequence length="77" mass="8792">MTRESPEARALHDISVIFWNEISMVPKWTLEAVDLSLRDIMQNDSPSGGKIMIVGGDFRQVLPVVERGRQEDWKTHA</sequence>
<keyword evidence="4" id="KW-1185">Reference proteome</keyword>
<dbReference type="GO" id="GO:0000723">
    <property type="term" value="P:telomere maintenance"/>
    <property type="evidence" value="ECO:0007669"/>
    <property type="project" value="InterPro"/>
</dbReference>
<reference evidence="3 4" key="2">
    <citation type="submission" date="2018-11" db="EMBL/GenBank/DDBJ databases">
        <authorList>
            <consortium name="Pathogen Informatics"/>
        </authorList>
    </citation>
    <scope>NUCLEOTIDE SEQUENCE [LARGE SCALE GENOMIC DNA]</scope>
    <source>
        <strain evidence="3 4">MHpl1</strain>
    </source>
</reference>
<proteinExistence type="inferred from homology"/>
<evidence type="ECO:0000313" key="4">
    <source>
        <dbReference type="Proteomes" id="UP000268014"/>
    </source>
</evidence>